<dbReference type="PATRIC" id="fig|1391654.3.peg.7551"/>
<dbReference type="OrthoDB" id="9782533at2"/>
<sequence length="258" mass="29310">MVTPLSGDFYSAVLRLLTSTGMPFVVGGAFAMKHYAGLTRGTKDIDVFLRESDLEHALATLESAGIVTEKTFPHWLAKGFFGDDFVDLIFNSANGLCPVDDGWFANAPRITLFDVPTRLCPIEEVIWTKSFVMERERFDGADVCHLIAAQRKPIDWKHLLARYGDNWPVLYGHLVFFGFIYPRERDKVPTWVMDELEEREKTHRRSEDISVCRGTLLSREQYLVDVKERGYADARLAPWGSVAKSSLDIWTDAIGKNK</sequence>
<dbReference type="EMBL" id="CP012333">
    <property type="protein sequence ID" value="AKV00774.1"/>
    <property type="molecule type" value="Genomic_DNA"/>
</dbReference>
<evidence type="ECO:0000313" key="1">
    <source>
        <dbReference type="EMBL" id="AKV00774.1"/>
    </source>
</evidence>
<dbReference type="KEGG" id="llu:AKJ09_07437"/>
<organism evidence="1 2">
    <name type="scientific">Labilithrix luteola</name>
    <dbReference type="NCBI Taxonomy" id="1391654"/>
    <lineage>
        <taxon>Bacteria</taxon>
        <taxon>Pseudomonadati</taxon>
        <taxon>Myxococcota</taxon>
        <taxon>Polyangia</taxon>
        <taxon>Polyangiales</taxon>
        <taxon>Labilitrichaceae</taxon>
        <taxon>Labilithrix</taxon>
    </lineage>
</organism>
<dbReference type="Proteomes" id="UP000064967">
    <property type="component" value="Chromosome"/>
</dbReference>
<gene>
    <name evidence="1" type="ORF">AKJ09_07437</name>
</gene>
<dbReference type="STRING" id="1391654.AKJ09_07437"/>
<reference evidence="1 2" key="1">
    <citation type="submission" date="2015-08" db="EMBL/GenBank/DDBJ databases">
        <authorList>
            <person name="Babu N.S."/>
            <person name="Beckwith C.J."/>
            <person name="Beseler K.G."/>
            <person name="Brison A."/>
            <person name="Carone J.V."/>
            <person name="Caskin T.P."/>
            <person name="Diamond M."/>
            <person name="Durham M.E."/>
            <person name="Foxe J.M."/>
            <person name="Go M."/>
            <person name="Henderson B.A."/>
            <person name="Jones I.B."/>
            <person name="McGettigan J.A."/>
            <person name="Micheletti S.J."/>
            <person name="Nasrallah M.E."/>
            <person name="Ortiz D."/>
            <person name="Piller C.R."/>
            <person name="Privatt S.R."/>
            <person name="Schneider S.L."/>
            <person name="Sharp S."/>
            <person name="Smith T.C."/>
            <person name="Stanton J.D."/>
            <person name="Ullery H.E."/>
            <person name="Wilson R.J."/>
            <person name="Serrano M.G."/>
            <person name="Buck G."/>
            <person name="Lee V."/>
            <person name="Wang Y."/>
            <person name="Carvalho R."/>
            <person name="Voegtly L."/>
            <person name="Shi R."/>
            <person name="Duckworth R."/>
            <person name="Johnson A."/>
            <person name="Loviza R."/>
            <person name="Walstead R."/>
            <person name="Shah Z."/>
            <person name="Kiflezghi M."/>
            <person name="Wade K."/>
            <person name="Ball S.L."/>
            <person name="Bradley K.W."/>
            <person name="Asai D.J."/>
            <person name="Bowman C.A."/>
            <person name="Russell D.A."/>
            <person name="Pope W.H."/>
            <person name="Jacobs-Sera D."/>
            <person name="Hendrix R.W."/>
            <person name="Hatfull G.F."/>
        </authorList>
    </citation>
    <scope>NUCLEOTIDE SEQUENCE [LARGE SCALE GENOMIC DNA]</scope>
    <source>
        <strain evidence="1 2">DSM 27648</strain>
    </source>
</reference>
<dbReference type="InterPro" id="IPR043519">
    <property type="entry name" value="NT_sf"/>
</dbReference>
<keyword evidence="2" id="KW-1185">Reference proteome</keyword>
<dbReference type="SUPFAM" id="SSF81301">
    <property type="entry name" value="Nucleotidyltransferase"/>
    <property type="match status" value="1"/>
</dbReference>
<protein>
    <recommendedName>
        <fullName evidence="3">Nucleotidyltransferase family protein</fullName>
    </recommendedName>
</protein>
<proteinExistence type="predicted"/>
<dbReference type="Gene3D" id="3.30.460.40">
    <property type="match status" value="1"/>
</dbReference>
<name>A0A0K1Q4Y1_9BACT</name>
<dbReference type="AlphaFoldDB" id="A0A0K1Q4Y1"/>
<evidence type="ECO:0000313" key="2">
    <source>
        <dbReference type="Proteomes" id="UP000064967"/>
    </source>
</evidence>
<accession>A0A0K1Q4Y1</accession>
<evidence type="ECO:0008006" key="3">
    <source>
        <dbReference type="Google" id="ProtNLM"/>
    </source>
</evidence>